<evidence type="ECO:0000256" key="1">
    <source>
        <dbReference type="SAM" id="MobiDB-lite"/>
    </source>
</evidence>
<feature type="compositionally biased region" description="Basic and acidic residues" evidence="1">
    <location>
        <begin position="136"/>
        <end position="153"/>
    </location>
</feature>
<dbReference type="RefSeq" id="WP_344857151.1">
    <property type="nucleotide sequence ID" value="NZ_BAAAZN010000003.1"/>
</dbReference>
<protein>
    <recommendedName>
        <fullName evidence="4">XRE family transcriptional regulator</fullName>
    </recommendedName>
</protein>
<organism evidence="2 3">
    <name type="scientific">Amycolatopsis ultiminotia</name>
    <dbReference type="NCBI Taxonomy" id="543629"/>
    <lineage>
        <taxon>Bacteria</taxon>
        <taxon>Bacillati</taxon>
        <taxon>Actinomycetota</taxon>
        <taxon>Actinomycetes</taxon>
        <taxon>Pseudonocardiales</taxon>
        <taxon>Pseudonocardiaceae</taxon>
        <taxon>Amycolatopsis</taxon>
    </lineage>
</organism>
<evidence type="ECO:0008006" key="4">
    <source>
        <dbReference type="Google" id="ProtNLM"/>
    </source>
</evidence>
<feature type="region of interest" description="Disordered" evidence="1">
    <location>
        <begin position="117"/>
        <end position="173"/>
    </location>
</feature>
<feature type="compositionally biased region" description="Basic and acidic residues" evidence="1">
    <location>
        <begin position="231"/>
        <end position="251"/>
    </location>
</feature>
<name>A0ABP6VDV6_9PSEU</name>
<accession>A0ABP6VDV6</accession>
<proteinExistence type="predicted"/>
<gene>
    <name evidence="2" type="ORF">GCM10022222_16740</name>
</gene>
<sequence>MGRNMPALGQVGKQAATAATPEVVTLATRFTELYHCLPSNSMVRNAADLHVSQPSLSQYANGQRVPPVWLLVTMHQKAATQAAQGNLELPCTLDELLEARAAAKASLRSIRFATTRLSTPPLTGNPAMNHETAGNFDRRNGKTSPSHDRRNEKCGGPPASTSPPGAATAGPSSSTAADVVAFAIDCMRAGDCDTAEHVLGNLKTVLADLTVDPSSRARALGIAVSPGSYAHDAERHPSQDPPHRDDDTGRKEVRRRPGRRSAVTESKHL</sequence>
<reference evidence="3" key="1">
    <citation type="journal article" date="2019" name="Int. J. Syst. Evol. Microbiol.">
        <title>The Global Catalogue of Microorganisms (GCM) 10K type strain sequencing project: providing services to taxonomists for standard genome sequencing and annotation.</title>
        <authorList>
            <consortium name="The Broad Institute Genomics Platform"/>
            <consortium name="The Broad Institute Genome Sequencing Center for Infectious Disease"/>
            <person name="Wu L."/>
            <person name="Ma J."/>
        </authorList>
    </citation>
    <scope>NUCLEOTIDE SEQUENCE [LARGE SCALE GENOMIC DNA]</scope>
    <source>
        <strain evidence="3">JCM 16898</strain>
    </source>
</reference>
<feature type="region of interest" description="Disordered" evidence="1">
    <location>
        <begin position="227"/>
        <end position="269"/>
    </location>
</feature>
<feature type="compositionally biased region" description="Low complexity" evidence="1">
    <location>
        <begin position="155"/>
        <end position="173"/>
    </location>
</feature>
<evidence type="ECO:0000313" key="2">
    <source>
        <dbReference type="EMBL" id="GAA3533987.1"/>
    </source>
</evidence>
<dbReference type="EMBL" id="BAAAZN010000003">
    <property type="protein sequence ID" value="GAA3533987.1"/>
    <property type="molecule type" value="Genomic_DNA"/>
</dbReference>
<dbReference type="Proteomes" id="UP001500689">
    <property type="component" value="Unassembled WGS sequence"/>
</dbReference>
<keyword evidence="3" id="KW-1185">Reference proteome</keyword>
<comment type="caution">
    <text evidence="2">The sequence shown here is derived from an EMBL/GenBank/DDBJ whole genome shotgun (WGS) entry which is preliminary data.</text>
</comment>
<evidence type="ECO:0000313" key="3">
    <source>
        <dbReference type="Proteomes" id="UP001500689"/>
    </source>
</evidence>